<organism evidence="1 2">
    <name type="scientific">Euplotes crassus</name>
    <dbReference type="NCBI Taxonomy" id="5936"/>
    <lineage>
        <taxon>Eukaryota</taxon>
        <taxon>Sar</taxon>
        <taxon>Alveolata</taxon>
        <taxon>Ciliophora</taxon>
        <taxon>Intramacronucleata</taxon>
        <taxon>Spirotrichea</taxon>
        <taxon>Hypotrichia</taxon>
        <taxon>Euplotida</taxon>
        <taxon>Euplotidae</taxon>
        <taxon>Moneuplotes</taxon>
    </lineage>
</organism>
<accession>A0AAD1XXK8</accession>
<evidence type="ECO:0008006" key="3">
    <source>
        <dbReference type="Google" id="ProtNLM"/>
    </source>
</evidence>
<dbReference type="Proteomes" id="UP001295684">
    <property type="component" value="Unassembled WGS sequence"/>
</dbReference>
<evidence type="ECO:0000313" key="2">
    <source>
        <dbReference type="Proteomes" id="UP001295684"/>
    </source>
</evidence>
<dbReference type="AlphaFoldDB" id="A0AAD1XXK8"/>
<sequence>MGKVRFIQDKDYTSFFTCGFYRPNHRYYLVDENDKILFTIEEDRSTFTKFCCNNDMGSCKAILYLGYKHAEIAHYQKDITIPSCFCNLKRPTTNIIDPNTTLSLGKITNPVGKWFSCKGQIVEVRDSHDKLCYELYNDSFCVPFFCCPLPLKYFNSASFKINFPSDALMEGETKEMNNNLDLTKEYSDCAGEWCSATVLFEFNTISSWTNFDYARFLAALHMMTTMYFHD</sequence>
<comment type="caution">
    <text evidence="1">The sequence shown here is derived from an EMBL/GenBank/DDBJ whole genome shotgun (WGS) entry which is preliminary data.</text>
</comment>
<reference evidence="1" key="1">
    <citation type="submission" date="2023-07" db="EMBL/GenBank/DDBJ databases">
        <authorList>
            <consortium name="AG Swart"/>
            <person name="Singh M."/>
            <person name="Singh A."/>
            <person name="Seah K."/>
            <person name="Emmerich C."/>
        </authorList>
    </citation>
    <scope>NUCLEOTIDE SEQUENCE</scope>
    <source>
        <strain evidence="1">DP1</strain>
    </source>
</reference>
<proteinExistence type="predicted"/>
<keyword evidence="2" id="KW-1185">Reference proteome</keyword>
<protein>
    <recommendedName>
        <fullName evidence="3">Phospholipid scramblase</fullName>
    </recommendedName>
</protein>
<name>A0AAD1XXK8_EUPCR</name>
<dbReference type="EMBL" id="CAMPGE010022370">
    <property type="protein sequence ID" value="CAI2380416.1"/>
    <property type="molecule type" value="Genomic_DNA"/>
</dbReference>
<gene>
    <name evidence="1" type="ORF">ECRASSUSDP1_LOCUS21850</name>
</gene>
<evidence type="ECO:0000313" key="1">
    <source>
        <dbReference type="EMBL" id="CAI2380416.1"/>
    </source>
</evidence>